<dbReference type="Gene3D" id="3.30.565.10">
    <property type="entry name" value="Histidine kinase-like ATPase, C-terminal domain"/>
    <property type="match status" value="1"/>
</dbReference>
<dbReference type="AlphaFoldDB" id="A0A5P2CXW7"/>
<evidence type="ECO:0000313" key="4">
    <source>
        <dbReference type="EMBL" id="QES47744.1"/>
    </source>
</evidence>
<gene>
    <name evidence="4" type="ORF">DEJ50_07875</name>
</gene>
<dbReference type="GO" id="GO:0004674">
    <property type="term" value="F:protein serine/threonine kinase activity"/>
    <property type="evidence" value="ECO:0007669"/>
    <property type="project" value="UniProtKB-KW"/>
</dbReference>
<evidence type="ECO:0000313" key="5">
    <source>
        <dbReference type="Proteomes" id="UP000325211"/>
    </source>
</evidence>
<keyword evidence="1" id="KW-0418">Kinase</keyword>
<evidence type="ECO:0000256" key="1">
    <source>
        <dbReference type="ARBA" id="ARBA00022527"/>
    </source>
</evidence>
<dbReference type="InterPro" id="IPR036890">
    <property type="entry name" value="HATPase_C_sf"/>
</dbReference>
<proteinExistence type="predicted"/>
<evidence type="ECO:0000256" key="2">
    <source>
        <dbReference type="SAM" id="MobiDB-lite"/>
    </source>
</evidence>
<dbReference type="OrthoDB" id="5184679at2"/>
<dbReference type="InterPro" id="IPR050267">
    <property type="entry name" value="Anti-sigma-factor_SerPK"/>
</dbReference>
<accession>A0A5P2CXW7</accession>
<dbReference type="SUPFAM" id="SSF55874">
    <property type="entry name" value="ATPase domain of HSP90 chaperone/DNA topoisomerase II/histidine kinase"/>
    <property type="match status" value="1"/>
</dbReference>
<dbReference type="Proteomes" id="UP000325211">
    <property type="component" value="Chromosome"/>
</dbReference>
<reference evidence="4 5" key="1">
    <citation type="submission" date="2018-05" db="EMBL/GenBank/DDBJ databases">
        <title>Streptomyces venezuelae.</title>
        <authorList>
            <person name="Kim W."/>
            <person name="Lee N."/>
            <person name="Cho B.-K."/>
        </authorList>
    </citation>
    <scope>NUCLEOTIDE SEQUENCE [LARGE SCALE GENOMIC DNA]</scope>
    <source>
        <strain evidence="4 5">ATCC 21782</strain>
    </source>
</reference>
<evidence type="ECO:0000259" key="3">
    <source>
        <dbReference type="Pfam" id="PF13581"/>
    </source>
</evidence>
<organism evidence="4 5">
    <name type="scientific">Streptomyces venezuelae</name>
    <dbReference type="NCBI Taxonomy" id="54571"/>
    <lineage>
        <taxon>Bacteria</taxon>
        <taxon>Bacillati</taxon>
        <taxon>Actinomycetota</taxon>
        <taxon>Actinomycetes</taxon>
        <taxon>Kitasatosporales</taxon>
        <taxon>Streptomycetaceae</taxon>
        <taxon>Streptomyces</taxon>
    </lineage>
</organism>
<dbReference type="PANTHER" id="PTHR35526:SF3">
    <property type="entry name" value="ANTI-SIGMA-F FACTOR RSBW"/>
    <property type="match status" value="1"/>
</dbReference>
<name>A0A5P2CXW7_STRVZ</name>
<dbReference type="EMBL" id="CP029190">
    <property type="protein sequence ID" value="QES47744.1"/>
    <property type="molecule type" value="Genomic_DNA"/>
</dbReference>
<dbReference type="CDD" id="cd16936">
    <property type="entry name" value="HATPase_RsbW-like"/>
    <property type="match status" value="1"/>
</dbReference>
<dbReference type="PANTHER" id="PTHR35526">
    <property type="entry name" value="ANTI-SIGMA-F FACTOR RSBW-RELATED"/>
    <property type="match status" value="1"/>
</dbReference>
<dbReference type="Pfam" id="PF13581">
    <property type="entry name" value="HATPase_c_2"/>
    <property type="match status" value="1"/>
</dbReference>
<feature type="region of interest" description="Disordered" evidence="2">
    <location>
        <begin position="87"/>
        <end position="107"/>
    </location>
</feature>
<keyword evidence="1" id="KW-0808">Transferase</keyword>
<keyword evidence="1" id="KW-0723">Serine/threonine-protein kinase</keyword>
<feature type="domain" description="Histidine kinase/HSP90-like ATPase" evidence="3">
    <location>
        <begin position="26"/>
        <end position="136"/>
    </location>
</feature>
<sequence>MIMVTAIASCGCPSTMHLPLPAGAPAARHARQSVARMLALEPAVCPRAVAEDLFLIVSELVTNAVLHAHGPYALTIRLEPGRAGIAVTDGSGDMKTRSPDAGTRRIGPGGRGLKMVRALGADLFVSRSDRGKQVVAILTWQAQ</sequence>
<protein>
    <recommendedName>
        <fullName evidence="3">Histidine kinase/HSP90-like ATPase domain-containing protein</fullName>
    </recommendedName>
</protein>
<dbReference type="InterPro" id="IPR003594">
    <property type="entry name" value="HATPase_dom"/>
</dbReference>